<protein>
    <submittedName>
        <fullName evidence="2">Uncharacterized protein</fullName>
    </submittedName>
</protein>
<evidence type="ECO:0000313" key="3">
    <source>
        <dbReference type="Proteomes" id="UP001366060"/>
    </source>
</evidence>
<keyword evidence="3" id="KW-1185">Reference proteome</keyword>
<evidence type="ECO:0000256" key="1">
    <source>
        <dbReference type="SAM" id="MobiDB-lite"/>
    </source>
</evidence>
<feature type="compositionally biased region" description="Basic and acidic residues" evidence="1">
    <location>
        <begin position="1"/>
        <end position="16"/>
    </location>
</feature>
<accession>A0ABU9HH42</accession>
<feature type="non-terminal residue" evidence="2">
    <location>
        <position position="73"/>
    </location>
</feature>
<name>A0ABU9HH42_9GAMM</name>
<reference evidence="2 3" key="1">
    <citation type="submission" date="2024-02" db="EMBL/GenBank/DDBJ databases">
        <title>Bacteria isolated from the canopy kelp, Nereocystis luetkeana.</title>
        <authorList>
            <person name="Pfister C.A."/>
            <person name="Younker I.T."/>
            <person name="Light S.H."/>
        </authorList>
    </citation>
    <scope>NUCLEOTIDE SEQUENCE [LARGE SCALE GENOMIC DNA]</scope>
    <source>
        <strain evidence="2 3">TI.2.07</strain>
    </source>
</reference>
<gene>
    <name evidence="2" type="ORF">V6255_18540</name>
</gene>
<feature type="region of interest" description="Disordered" evidence="1">
    <location>
        <begin position="1"/>
        <end position="32"/>
    </location>
</feature>
<proteinExistence type="predicted"/>
<dbReference type="Proteomes" id="UP001366060">
    <property type="component" value="Unassembled WGS sequence"/>
</dbReference>
<comment type="caution">
    <text evidence="2">The sequence shown here is derived from an EMBL/GenBank/DDBJ whole genome shotgun (WGS) entry which is preliminary data.</text>
</comment>
<sequence>MAFHDKKSVTAMEHHATAGSPTQELAPGFMPKGVNDEPYGPFAIAGADHLYSGGAQKVRAISNDVAMGTFRPG</sequence>
<organism evidence="2 3">
    <name type="scientific">Psychromonas arctica</name>
    <dbReference type="NCBI Taxonomy" id="168275"/>
    <lineage>
        <taxon>Bacteria</taxon>
        <taxon>Pseudomonadati</taxon>
        <taxon>Pseudomonadota</taxon>
        <taxon>Gammaproteobacteria</taxon>
        <taxon>Alteromonadales</taxon>
        <taxon>Psychromonadaceae</taxon>
        <taxon>Psychromonas</taxon>
    </lineage>
</organism>
<feature type="non-terminal residue" evidence="2">
    <location>
        <position position="1"/>
    </location>
</feature>
<dbReference type="RefSeq" id="WP_341629438.1">
    <property type="nucleotide sequence ID" value="NZ_JBAKBA010000273.1"/>
</dbReference>
<dbReference type="EMBL" id="JBAKBA010000273">
    <property type="protein sequence ID" value="MEL0661105.1"/>
    <property type="molecule type" value="Genomic_DNA"/>
</dbReference>
<evidence type="ECO:0000313" key="2">
    <source>
        <dbReference type="EMBL" id="MEL0661105.1"/>
    </source>
</evidence>